<comment type="caution">
    <text evidence="6">The sequence shown here is derived from an EMBL/GenBank/DDBJ whole genome shotgun (WGS) entry which is preliminary data.</text>
</comment>
<dbReference type="Gene3D" id="1.10.8.60">
    <property type="match status" value="1"/>
</dbReference>
<protein>
    <recommendedName>
        <fullName evidence="4">microtubule-severing ATPase</fullName>
        <ecNumber evidence="4">5.6.1.1</ecNumber>
    </recommendedName>
</protein>
<evidence type="ECO:0000256" key="3">
    <source>
        <dbReference type="ARBA" id="ARBA00036378"/>
    </source>
</evidence>
<dbReference type="PANTHER" id="PTHR23074">
    <property type="entry name" value="AAA DOMAIN-CONTAINING"/>
    <property type="match status" value="1"/>
</dbReference>
<dbReference type="Gene3D" id="3.40.50.300">
    <property type="entry name" value="P-loop containing nucleotide triphosphate hydrolases"/>
    <property type="match status" value="1"/>
</dbReference>
<evidence type="ECO:0000259" key="5">
    <source>
        <dbReference type="SMART" id="SM00382"/>
    </source>
</evidence>
<dbReference type="GO" id="GO:0008568">
    <property type="term" value="F:microtubule severing ATPase activity"/>
    <property type="evidence" value="ECO:0007669"/>
    <property type="project" value="UniProtKB-EC"/>
</dbReference>
<evidence type="ECO:0000313" key="6">
    <source>
        <dbReference type="EMBL" id="KAL3846026.1"/>
    </source>
</evidence>
<dbReference type="SUPFAM" id="SSF52540">
    <property type="entry name" value="P-loop containing nucleoside triphosphate hydrolases"/>
    <property type="match status" value="1"/>
</dbReference>
<gene>
    <name evidence="6" type="ORF">ACJIZ3_003429</name>
</gene>
<organism evidence="6 7">
    <name type="scientific">Penstemon smallii</name>
    <dbReference type="NCBI Taxonomy" id="265156"/>
    <lineage>
        <taxon>Eukaryota</taxon>
        <taxon>Viridiplantae</taxon>
        <taxon>Streptophyta</taxon>
        <taxon>Embryophyta</taxon>
        <taxon>Tracheophyta</taxon>
        <taxon>Spermatophyta</taxon>
        <taxon>Magnoliopsida</taxon>
        <taxon>eudicotyledons</taxon>
        <taxon>Gunneridae</taxon>
        <taxon>Pentapetalae</taxon>
        <taxon>asterids</taxon>
        <taxon>lamiids</taxon>
        <taxon>Lamiales</taxon>
        <taxon>Plantaginaceae</taxon>
        <taxon>Cheloneae</taxon>
        <taxon>Penstemon</taxon>
    </lineage>
</organism>
<dbReference type="EC" id="5.6.1.1" evidence="4"/>
<dbReference type="Pfam" id="PF00004">
    <property type="entry name" value="AAA"/>
    <property type="match status" value="1"/>
</dbReference>
<evidence type="ECO:0000256" key="1">
    <source>
        <dbReference type="ARBA" id="ARBA00022741"/>
    </source>
</evidence>
<reference evidence="6 7" key="1">
    <citation type="submission" date="2024-12" db="EMBL/GenBank/DDBJ databases">
        <title>The unique morphological basis and parallel evolutionary history of personate flowers in Penstemon.</title>
        <authorList>
            <person name="Depatie T.H."/>
            <person name="Wessinger C.A."/>
        </authorList>
    </citation>
    <scope>NUCLEOTIDE SEQUENCE [LARGE SCALE GENOMIC DNA]</scope>
    <source>
        <strain evidence="6">WTNN_2</strain>
        <tissue evidence="6">Leaf</tissue>
    </source>
</reference>
<keyword evidence="7" id="KW-1185">Reference proteome</keyword>
<evidence type="ECO:0000256" key="2">
    <source>
        <dbReference type="ARBA" id="ARBA00022840"/>
    </source>
</evidence>
<sequence>MINSMIVDHGSSPKLEDIDGPKTAKEALHRMVIIPFKRRDLFGGIRKQTKGLLLFGPPGTETTMAMLAKAAASESEATFFHVSASSLTSELYGEGPKFVRTLFEVALFRSPSVIFIDEIDSFLSASLASENEAIRVLKTQSIIICYAILFSYAIAGATNKPQDLDAGVLRRLESRIYIPLPDADSRTLFFKKRLIGPEFYLPDSDIDKLVKETRGYSGNELDYLCTEASMKPITELRKLGKDWRTVLKNEVRGLKYEDFQLAMHVIRPSLGERDWEELEQWNRKFGCTPTN</sequence>
<evidence type="ECO:0000256" key="4">
    <source>
        <dbReference type="ARBA" id="ARBA00038871"/>
    </source>
</evidence>
<dbReference type="InterPro" id="IPR050304">
    <property type="entry name" value="MT-severing_AAA_ATPase"/>
</dbReference>
<dbReference type="AlphaFoldDB" id="A0ABD3UAT0"/>
<keyword evidence="1" id="KW-0547">Nucleotide-binding</keyword>
<dbReference type="GO" id="GO:0005524">
    <property type="term" value="F:ATP binding"/>
    <property type="evidence" value="ECO:0007669"/>
    <property type="project" value="UniProtKB-KW"/>
</dbReference>
<dbReference type="InterPro" id="IPR027417">
    <property type="entry name" value="P-loop_NTPase"/>
</dbReference>
<dbReference type="EMBL" id="JBJXBP010000002">
    <property type="protein sequence ID" value="KAL3846026.1"/>
    <property type="molecule type" value="Genomic_DNA"/>
</dbReference>
<keyword evidence="2" id="KW-0067">ATP-binding</keyword>
<proteinExistence type="predicted"/>
<dbReference type="InterPro" id="IPR041569">
    <property type="entry name" value="AAA_lid_3"/>
</dbReference>
<dbReference type="Pfam" id="PF17862">
    <property type="entry name" value="AAA_lid_3"/>
    <property type="match status" value="1"/>
</dbReference>
<accession>A0ABD3UAT0</accession>
<comment type="catalytic activity">
    <reaction evidence="3">
        <text>n ATP + n H2O + a microtubule = n ADP + n phosphate + (n+1) alpha/beta tubulin heterodimers.</text>
        <dbReference type="EC" id="5.6.1.1"/>
    </reaction>
</comment>
<dbReference type="PANTHER" id="PTHR23074:SF86">
    <property type="entry name" value="SPASTIN"/>
    <property type="match status" value="1"/>
</dbReference>
<name>A0ABD3UAT0_9LAMI</name>
<dbReference type="InterPro" id="IPR003959">
    <property type="entry name" value="ATPase_AAA_core"/>
</dbReference>
<dbReference type="Proteomes" id="UP001634393">
    <property type="component" value="Unassembled WGS sequence"/>
</dbReference>
<feature type="domain" description="AAA+ ATPase" evidence="5">
    <location>
        <begin position="48"/>
        <end position="182"/>
    </location>
</feature>
<dbReference type="InterPro" id="IPR003593">
    <property type="entry name" value="AAA+_ATPase"/>
</dbReference>
<dbReference type="SMART" id="SM00382">
    <property type="entry name" value="AAA"/>
    <property type="match status" value="1"/>
</dbReference>
<evidence type="ECO:0000313" key="7">
    <source>
        <dbReference type="Proteomes" id="UP001634393"/>
    </source>
</evidence>